<comment type="caution">
    <text evidence="2">The sequence shown here is derived from an EMBL/GenBank/DDBJ whole genome shotgun (WGS) entry which is preliminary data.</text>
</comment>
<keyword evidence="3" id="KW-1185">Reference proteome</keyword>
<protein>
    <submittedName>
        <fullName evidence="2">Uncharacterized protein</fullName>
    </submittedName>
</protein>
<evidence type="ECO:0000313" key="2">
    <source>
        <dbReference type="EMBL" id="RLZ12000.1"/>
    </source>
</evidence>
<dbReference type="AlphaFoldDB" id="A0A3L9MG28"/>
<keyword evidence="1" id="KW-0732">Signal</keyword>
<organism evidence="2 3">
    <name type="scientific">Faecalibacter macacae</name>
    <dbReference type="NCBI Taxonomy" id="1859289"/>
    <lineage>
        <taxon>Bacteria</taxon>
        <taxon>Pseudomonadati</taxon>
        <taxon>Bacteroidota</taxon>
        <taxon>Flavobacteriia</taxon>
        <taxon>Flavobacteriales</taxon>
        <taxon>Weeksellaceae</taxon>
        <taxon>Faecalibacter</taxon>
    </lineage>
</organism>
<dbReference type="Proteomes" id="UP000275348">
    <property type="component" value="Unassembled WGS sequence"/>
</dbReference>
<name>A0A3L9MG28_9FLAO</name>
<feature type="signal peptide" evidence="1">
    <location>
        <begin position="1"/>
        <end position="19"/>
    </location>
</feature>
<dbReference type="RefSeq" id="WP_121933809.1">
    <property type="nucleotide sequence ID" value="NZ_RDOJ01000003.1"/>
</dbReference>
<dbReference type="EMBL" id="RDOJ01000003">
    <property type="protein sequence ID" value="RLZ12000.1"/>
    <property type="molecule type" value="Genomic_DNA"/>
</dbReference>
<evidence type="ECO:0000256" key="1">
    <source>
        <dbReference type="SAM" id="SignalP"/>
    </source>
</evidence>
<feature type="chain" id="PRO_5018158291" evidence="1">
    <location>
        <begin position="20"/>
        <end position="400"/>
    </location>
</feature>
<evidence type="ECO:0000313" key="3">
    <source>
        <dbReference type="Proteomes" id="UP000275348"/>
    </source>
</evidence>
<sequence length="400" mass="44972">MKKFLFSLGLVLSLSTAFGQVNTEELHTNPTQLAEKYNALAKENLAKGDVTKASESLSKLSKYENGKVWQVRNKDTKKDEFYYSQADVDAAIAGGNYAKAKEVALAPKFGFLLQSQVSELANKQLTDANNNLDTKNYDAAAQNFLNVYNLVEALGTKEDVYKYQAAISYYNGTKYDKSLAIIKELAKNNFTGVSANQTKNLNRDLYVLALNSLYNLKQYDPILDEALAKYPTDVDINSVATSIYQVTGNGDKLKSKIEENIKINPTDHLNYYNLGVLLMDDAATEEKAQELFKKSIELNPKHVESYRNLVATYLTKDKVYTEKINNNLGNSKAEKAVYNENIAKRKELFSTVIPYLEKVHELDPKDITVVKNLAIAYRTVDNTAKEDYYRALEKKIATGK</sequence>
<accession>A0A3L9MG28</accession>
<dbReference type="InterPro" id="IPR011990">
    <property type="entry name" value="TPR-like_helical_dom_sf"/>
</dbReference>
<dbReference type="SUPFAM" id="SSF48452">
    <property type="entry name" value="TPR-like"/>
    <property type="match status" value="1"/>
</dbReference>
<dbReference type="OrthoDB" id="1149028at2"/>
<proteinExistence type="predicted"/>
<dbReference type="Gene3D" id="1.25.40.10">
    <property type="entry name" value="Tetratricopeptide repeat domain"/>
    <property type="match status" value="2"/>
</dbReference>
<gene>
    <name evidence="2" type="ORF">EAH69_03570</name>
</gene>
<reference evidence="2 3" key="1">
    <citation type="submission" date="2018-10" db="EMBL/GenBank/DDBJ databases">
        <authorList>
            <person name="Chen X."/>
        </authorList>
    </citation>
    <scope>NUCLEOTIDE SEQUENCE [LARGE SCALE GENOMIC DNA]</scope>
    <source>
        <strain evidence="2 3">YIM 102668</strain>
    </source>
</reference>